<feature type="domain" description="Novel STAND NTPase 3" evidence="6">
    <location>
        <begin position="162"/>
        <end position="229"/>
    </location>
</feature>
<organism evidence="7 8">
    <name type="scientific">Batillaria attramentaria</name>
    <dbReference type="NCBI Taxonomy" id="370345"/>
    <lineage>
        <taxon>Eukaryota</taxon>
        <taxon>Metazoa</taxon>
        <taxon>Spiralia</taxon>
        <taxon>Lophotrochozoa</taxon>
        <taxon>Mollusca</taxon>
        <taxon>Gastropoda</taxon>
        <taxon>Caenogastropoda</taxon>
        <taxon>Sorbeoconcha</taxon>
        <taxon>Cerithioidea</taxon>
        <taxon>Batillariidae</taxon>
        <taxon>Batillaria</taxon>
    </lineage>
</organism>
<dbReference type="InterPro" id="IPR036770">
    <property type="entry name" value="Ankyrin_rpt-contain_sf"/>
</dbReference>
<feature type="repeat" description="ANK" evidence="3">
    <location>
        <begin position="479"/>
        <end position="511"/>
    </location>
</feature>
<proteinExistence type="predicted"/>
<feature type="transmembrane region" description="Helical" evidence="5">
    <location>
        <begin position="31"/>
        <end position="53"/>
    </location>
</feature>
<evidence type="ECO:0000256" key="1">
    <source>
        <dbReference type="ARBA" id="ARBA00022737"/>
    </source>
</evidence>
<keyword evidence="5" id="KW-0472">Membrane</keyword>
<keyword evidence="5" id="KW-0812">Transmembrane</keyword>
<dbReference type="Pfam" id="PF00023">
    <property type="entry name" value="Ank"/>
    <property type="match status" value="1"/>
</dbReference>
<protein>
    <recommendedName>
        <fullName evidence="6">Novel STAND NTPase 3 domain-containing protein</fullName>
    </recommendedName>
</protein>
<keyword evidence="2 3" id="KW-0040">ANK repeat</keyword>
<dbReference type="PANTHER" id="PTHR24134:SF9">
    <property type="entry name" value="ANKYRIN REPEAT AND SOCS BOX PROTEIN 8"/>
    <property type="match status" value="1"/>
</dbReference>
<sequence length="658" mass="72849">MHVTLKFQISRQGRQQIQQTTMMTAKARNHVTVIAIVIPVLLVVICLVVIFVCRKRLTEHWRKCMIGRRRKSNECSEKNEQTQSQPLVTIKDSVSPTTRQPSDQPVDQVVSPGGSEVAVVTENTKTAGKSRRIPESQDKTIGTKCAKVTGKKKKNLFSGYLYNRAVQLLEKTRAVVITGPEKCGKSALGIHVFNYFMGKGLVPLALGELSQWQEKKQDDKDHVVLLDEFKIDKQSAKTLSSMLLDEHCYIIFIVQSDAMNRECREGGISISLKTLPVVEFVKQVPTDTKRLNQLFEACHKNNVEQVVTLLSGGVDPNRFDKKGKTPLHIACEHGHAEIVSNLLWAGCRVNHQDKQMRTPLHIACEHGHEHIVAQLISARCDVNSQDIHECTPLHIACEHGHLNIVKNLLLAGCDVNSRDNTNSTPLHYACKYPKQSRDDAAANDDKDPSPSQESYESPRETVVKRLLASGASLNAVDNKDRTPLHLACESNNYASVKILLQEGADVQAKDDEGQTPLHVACQHNNRPIVKSLICAKSDVNAKDNEGFTPLHLACAMKANDSVEMLLNANASVEERAEGGMTPLHCACDAGSKEIIQMLLNKGADIHVTDMRGRTPEIVATSKGHLDIIYLVSTAADKTPSQRSVSVDQQLPLDFDHFK</sequence>
<dbReference type="Pfam" id="PF12796">
    <property type="entry name" value="Ank_2"/>
    <property type="match status" value="3"/>
</dbReference>
<feature type="repeat" description="ANK" evidence="3">
    <location>
        <begin position="512"/>
        <end position="544"/>
    </location>
</feature>
<evidence type="ECO:0000256" key="5">
    <source>
        <dbReference type="SAM" id="Phobius"/>
    </source>
</evidence>
<feature type="region of interest" description="Disordered" evidence="4">
    <location>
        <begin position="437"/>
        <end position="459"/>
    </location>
</feature>
<dbReference type="InterPro" id="IPR002110">
    <property type="entry name" value="Ankyrin_rpt"/>
</dbReference>
<evidence type="ECO:0000313" key="7">
    <source>
        <dbReference type="EMBL" id="KAK7476859.1"/>
    </source>
</evidence>
<dbReference type="InterPro" id="IPR049050">
    <property type="entry name" value="nSTAND3"/>
</dbReference>
<dbReference type="EMBL" id="JACVVK020000364">
    <property type="protein sequence ID" value="KAK7476859.1"/>
    <property type="molecule type" value="Genomic_DNA"/>
</dbReference>
<feature type="repeat" description="ANK" evidence="3">
    <location>
        <begin position="545"/>
        <end position="577"/>
    </location>
</feature>
<dbReference type="Pfam" id="PF13637">
    <property type="entry name" value="Ank_4"/>
    <property type="match status" value="1"/>
</dbReference>
<dbReference type="SMART" id="SM00248">
    <property type="entry name" value="ANK"/>
    <property type="match status" value="10"/>
</dbReference>
<evidence type="ECO:0000313" key="8">
    <source>
        <dbReference type="Proteomes" id="UP001519460"/>
    </source>
</evidence>
<name>A0ABD0JQ58_9CAEN</name>
<reference evidence="7 8" key="1">
    <citation type="journal article" date="2023" name="Sci. Data">
        <title>Genome assembly of the Korean intertidal mud-creeper Batillaria attramentaria.</title>
        <authorList>
            <person name="Patra A.K."/>
            <person name="Ho P.T."/>
            <person name="Jun S."/>
            <person name="Lee S.J."/>
            <person name="Kim Y."/>
            <person name="Won Y.J."/>
        </authorList>
    </citation>
    <scope>NUCLEOTIDE SEQUENCE [LARGE SCALE GENOMIC DNA]</scope>
    <source>
        <strain evidence="7">Wonlab-2016</strain>
    </source>
</reference>
<gene>
    <name evidence="7" type="ORF">BaRGS_00031941</name>
</gene>
<dbReference type="Proteomes" id="UP001519460">
    <property type="component" value="Unassembled WGS sequence"/>
</dbReference>
<feature type="repeat" description="ANK" evidence="3">
    <location>
        <begin position="578"/>
        <end position="610"/>
    </location>
</feature>
<feature type="repeat" description="ANK" evidence="3">
    <location>
        <begin position="322"/>
        <end position="354"/>
    </location>
</feature>
<dbReference type="AlphaFoldDB" id="A0ABD0JQ58"/>
<keyword evidence="8" id="KW-1185">Reference proteome</keyword>
<evidence type="ECO:0000256" key="2">
    <source>
        <dbReference type="ARBA" id="ARBA00023043"/>
    </source>
</evidence>
<evidence type="ECO:0000256" key="3">
    <source>
        <dbReference type="PROSITE-ProRule" id="PRU00023"/>
    </source>
</evidence>
<feature type="compositionally biased region" description="Basic and acidic residues" evidence="4">
    <location>
        <begin position="437"/>
        <end position="448"/>
    </location>
</feature>
<feature type="repeat" description="ANK" evidence="3">
    <location>
        <begin position="388"/>
        <end position="420"/>
    </location>
</feature>
<dbReference type="PROSITE" id="PS50297">
    <property type="entry name" value="ANK_REP_REGION"/>
    <property type="match status" value="7"/>
</dbReference>
<evidence type="ECO:0000259" key="6">
    <source>
        <dbReference type="Pfam" id="PF20720"/>
    </source>
</evidence>
<dbReference type="PROSITE" id="PS50088">
    <property type="entry name" value="ANK_REPEAT"/>
    <property type="match status" value="7"/>
</dbReference>
<evidence type="ECO:0000256" key="4">
    <source>
        <dbReference type="SAM" id="MobiDB-lite"/>
    </source>
</evidence>
<keyword evidence="5" id="KW-1133">Transmembrane helix</keyword>
<dbReference type="Gene3D" id="1.25.40.20">
    <property type="entry name" value="Ankyrin repeat-containing domain"/>
    <property type="match status" value="4"/>
</dbReference>
<accession>A0ABD0JQ58</accession>
<keyword evidence="1" id="KW-0677">Repeat</keyword>
<feature type="repeat" description="ANK" evidence="3">
    <location>
        <begin position="355"/>
        <end position="387"/>
    </location>
</feature>
<dbReference type="SUPFAM" id="SSF48403">
    <property type="entry name" value="Ankyrin repeat"/>
    <property type="match status" value="1"/>
</dbReference>
<dbReference type="PRINTS" id="PR01415">
    <property type="entry name" value="ANKYRIN"/>
</dbReference>
<dbReference type="PANTHER" id="PTHR24134">
    <property type="entry name" value="ANKYRIN REPEAT-CONTAINING PROTEIN DDB_G0279043"/>
    <property type="match status" value="1"/>
</dbReference>
<comment type="caution">
    <text evidence="7">The sequence shown here is derived from an EMBL/GenBank/DDBJ whole genome shotgun (WGS) entry which is preliminary data.</text>
</comment>
<dbReference type="Pfam" id="PF20720">
    <property type="entry name" value="nSTAND3"/>
    <property type="match status" value="1"/>
</dbReference>